<keyword evidence="1" id="KW-1133">Transmembrane helix</keyword>
<dbReference type="AlphaFoldDB" id="A0A7G5XIS5"/>
<accession>A0A7G5XIS5</accession>
<feature type="transmembrane region" description="Helical" evidence="1">
    <location>
        <begin position="33"/>
        <end position="52"/>
    </location>
</feature>
<evidence type="ECO:0000313" key="3">
    <source>
        <dbReference type="Proteomes" id="UP000515344"/>
    </source>
</evidence>
<keyword evidence="1" id="KW-0812">Transmembrane</keyword>
<proteinExistence type="predicted"/>
<evidence type="ECO:0000313" key="2">
    <source>
        <dbReference type="EMBL" id="QNA45378.1"/>
    </source>
</evidence>
<dbReference type="KEGG" id="lacs:H4075_04030"/>
<evidence type="ECO:0000256" key="1">
    <source>
        <dbReference type="SAM" id="Phobius"/>
    </source>
</evidence>
<feature type="transmembrane region" description="Helical" evidence="1">
    <location>
        <begin position="90"/>
        <end position="108"/>
    </location>
</feature>
<name>A0A7G5XIS5_9BACT</name>
<sequence length="221" mass="25994">MEFLETIARLSLLLPCFLFFLRKRSQSRENWVVFLFIIFSILQQAAFVISAKTNHPEVVQLISFFNPLTYLIFIYFFFQQVLVGPMNKKLTLICTIAYAAFQFIPFLFETTSTTTSIVTTVNTVFILLFCLLYFFEQIRFPKTIFIYTQSSFWSIVGFLVFTAGTFFIFWYNNIIKQSEVFENQYIIIHALIFIIRNLLFSIAFVIKPDKQPLTDSHLSLT</sequence>
<dbReference type="RefSeq" id="WP_182804375.1">
    <property type="nucleotide sequence ID" value="NZ_CP060007.1"/>
</dbReference>
<organism evidence="2 3">
    <name type="scientific">Lacibacter sediminis</name>
    <dbReference type="NCBI Taxonomy" id="2760713"/>
    <lineage>
        <taxon>Bacteria</taxon>
        <taxon>Pseudomonadati</taxon>
        <taxon>Bacteroidota</taxon>
        <taxon>Chitinophagia</taxon>
        <taxon>Chitinophagales</taxon>
        <taxon>Chitinophagaceae</taxon>
        <taxon>Lacibacter</taxon>
    </lineage>
</organism>
<feature type="transmembrane region" description="Helical" evidence="1">
    <location>
        <begin position="58"/>
        <end position="78"/>
    </location>
</feature>
<feature type="transmembrane region" description="Helical" evidence="1">
    <location>
        <begin position="186"/>
        <end position="206"/>
    </location>
</feature>
<feature type="transmembrane region" description="Helical" evidence="1">
    <location>
        <begin position="147"/>
        <end position="171"/>
    </location>
</feature>
<keyword evidence="3" id="KW-1185">Reference proteome</keyword>
<reference evidence="3" key="1">
    <citation type="submission" date="2020-08" db="EMBL/GenBank/DDBJ databases">
        <title>Lacibacter sp. S13-6-6 genome sequencing.</title>
        <authorList>
            <person name="Jin L."/>
        </authorList>
    </citation>
    <scope>NUCLEOTIDE SEQUENCE [LARGE SCALE GENOMIC DNA]</scope>
    <source>
        <strain evidence="3">S13-6-6</strain>
    </source>
</reference>
<dbReference type="EMBL" id="CP060007">
    <property type="protein sequence ID" value="QNA45378.1"/>
    <property type="molecule type" value="Genomic_DNA"/>
</dbReference>
<feature type="transmembrane region" description="Helical" evidence="1">
    <location>
        <begin position="114"/>
        <end position="135"/>
    </location>
</feature>
<dbReference type="Proteomes" id="UP000515344">
    <property type="component" value="Chromosome"/>
</dbReference>
<protein>
    <submittedName>
        <fullName evidence="2">Uncharacterized protein</fullName>
    </submittedName>
</protein>
<keyword evidence="1" id="KW-0472">Membrane</keyword>
<gene>
    <name evidence="2" type="ORF">H4075_04030</name>
</gene>